<dbReference type="GO" id="GO:0006367">
    <property type="term" value="P:transcription initiation at RNA polymerase II promoter"/>
    <property type="evidence" value="ECO:0007669"/>
    <property type="project" value="TreeGrafter"/>
</dbReference>
<gene>
    <name evidence="8" type="ORF">BpHYR1_037512</name>
</gene>
<keyword evidence="5" id="KW-0539">Nucleus</keyword>
<evidence type="ECO:0000256" key="1">
    <source>
        <dbReference type="ARBA" id="ARBA00004123"/>
    </source>
</evidence>
<evidence type="ECO:0000256" key="6">
    <source>
        <dbReference type="SAM" id="MobiDB-lite"/>
    </source>
</evidence>
<feature type="region of interest" description="Disordered" evidence="6">
    <location>
        <begin position="54"/>
        <end position="80"/>
    </location>
</feature>
<comment type="caution">
    <text evidence="8">The sequence shown here is derived from an EMBL/GenBank/DDBJ whole genome shotgun (WGS) entry which is preliminary data.</text>
</comment>
<dbReference type="GO" id="GO:0016251">
    <property type="term" value="F:RNA polymerase II general transcription initiation factor activity"/>
    <property type="evidence" value="ECO:0007669"/>
    <property type="project" value="TreeGrafter"/>
</dbReference>
<dbReference type="OrthoDB" id="21060at2759"/>
<accession>A0A3M7SQU2</accession>
<name>A0A3M7SQU2_BRAPC</name>
<proteinExistence type="inferred from homology"/>
<dbReference type="InterPro" id="IPR007900">
    <property type="entry name" value="TAF4_C"/>
</dbReference>
<keyword evidence="4" id="KW-0804">Transcription</keyword>
<dbReference type="SUPFAM" id="SSF47113">
    <property type="entry name" value="Histone-fold"/>
    <property type="match status" value="1"/>
</dbReference>
<sequence length="364" mass="39747">DERIDPETFIKKIQIEKNPPSPSLVPFLTKAINQWKQMRGNQSISISKFFEMIPPQTQPAPSAQSTTQASNQQSQQQQNTPIVISASGSNASSNTSSQATANSSGIPIITSISQGSLSHGQNVLILNGQYTIQPQFSQSGGKVTIQQQQQHMQQSAHGANIALAKVAASSQYQAQSPQQMQQNAQAAPASVKILNTSITNLKQITSPINQSTVMSPMAGISSPIKIEQHHLGQQTPQSPAKLISKVVKMEEIQPKIKTESDDDSSSMFGVDLEAEKKSLMGSGGAGRAIDQIRVFKEEKFLNIMILHKKFVEIAKKHKLDDVSVDVATLVSHATQEYLRGILEKLNVVSQHRLDLSMRVNIYFV</sequence>
<feature type="domain" description="Transcription initiation factor TFIID component TAF4 C-terminal" evidence="7">
    <location>
        <begin position="263"/>
        <end position="354"/>
    </location>
</feature>
<dbReference type="InterPro" id="IPR009072">
    <property type="entry name" value="Histone-fold"/>
</dbReference>
<evidence type="ECO:0000256" key="3">
    <source>
        <dbReference type="ARBA" id="ARBA00023015"/>
    </source>
</evidence>
<dbReference type="Gene3D" id="1.10.20.10">
    <property type="entry name" value="Histone, subunit A"/>
    <property type="match status" value="1"/>
</dbReference>
<dbReference type="Pfam" id="PF05236">
    <property type="entry name" value="TAF4"/>
    <property type="match status" value="1"/>
</dbReference>
<evidence type="ECO:0000313" key="8">
    <source>
        <dbReference type="EMBL" id="RNA38099.1"/>
    </source>
</evidence>
<comment type="subcellular location">
    <subcellularLocation>
        <location evidence="1">Nucleus</location>
    </subcellularLocation>
</comment>
<comment type="similarity">
    <text evidence="2">Belongs to the TAF4 family.</text>
</comment>
<dbReference type="GO" id="GO:0005669">
    <property type="term" value="C:transcription factor TFIID complex"/>
    <property type="evidence" value="ECO:0007669"/>
    <property type="project" value="InterPro"/>
</dbReference>
<keyword evidence="9" id="KW-1185">Reference proteome</keyword>
<organism evidence="8 9">
    <name type="scientific">Brachionus plicatilis</name>
    <name type="common">Marine rotifer</name>
    <name type="synonym">Brachionus muelleri</name>
    <dbReference type="NCBI Taxonomy" id="10195"/>
    <lineage>
        <taxon>Eukaryota</taxon>
        <taxon>Metazoa</taxon>
        <taxon>Spiralia</taxon>
        <taxon>Gnathifera</taxon>
        <taxon>Rotifera</taxon>
        <taxon>Eurotatoria</taxon>
        <taxon>Monogononta</taxon>
        <taxon>Pseudotrocha</taxon>
        <taxon>Ploima</taxon>
        <taxon>Brachionidae</taxon>
        <taxon>Brachionus</taxon>
    </lineage>
</organism>
<feature type="compositionally biased region" description="Low complexity" evidence="6">
    <location>
        <begin position="59"/>
        <end position="80"/>
    </location>
</feature>
<dbReference type="GO" id="GO:0046982">
    <property type="term" value="F:protein heterodimerization activity"/>
    <property type="evidence" value="ECO:0007669"/>
    <property type="project" value="InterPro"/>
</dbReference>
<dbReference type="GO" id="GO:0003677">
    <property type="term" value="F:DNA binding"/>
    <property type="evidence" value="ECO:0007669"/>
    <property type="project" value="TreeGrafter"/>
</dbReference>
<dbReference type="EMBL" id="REGN01000923">
    <property type="protein sequence ID" value="RNA38099.1"/>
    <property type="molecule type" value="Genomic_DNA"/>
</dbReference>
<feature type="non-terminal residue" evidence="8">
    <location>
        <position position="1"/>
    </location>
</feature>
<dbReference type="STRING" id="10195.A0A3M7SQU2"/>
<dbReference type="FunFam" id="1.10.20.10:FF:000015">
    <property type="entry name" value="Transcription initiation factor TFIID subunit 4B"/>
    <property type="match status" value="1"/>
</dbReference>
<dbReference type="GO" id="GO:0003743">
    <property type="term" value="F:translation initiation factor activity"/>
    <property type="evidence" value="ECO:0007669"/>
    <property type="project" value="UniProtKB-KW"/>
</dbReference>
<dbReference type="Proteomes" id="UP000276133">
    <property type="component" value="Unassembled WGS sequence"/>
</dbReference>
<keyword evidence="8" id="KW-0648">Protein biosynthesis</keyword>
<evidence type="ECO:0000259" key="7">
    <source>
        <dbReference type="Pfam" id="PF05236"/>
    </source>
</evidence>
<reference evidence="8 9" key="1">
    <citation type="journal article" date="2018" name="Sci. Rep.">
        <title>Genomic signatures of local adaptation to the degree of environmental predictability in rotifers.</title>
        <authorList>
            <person name="Franch-Gras L."/>
            <person name="Hahn C."/>
            <person name="Garcia-Roger E.M."/>
            <person name="Carmona M.J."/>
            <person name="Serra M."/>
            <person name="Gomez A."/>
        </authorList>
    </citation>
    <scope>NUCLEOTIDE SEQUENCE [LARGE SCALE GENOMIC DNA]</scope>
    <source>
        <strain evidence="8">HYR1</strain>
    </source>
</reference>
<dbReference type="PANTHER" id="PTHR15138">
    <property type="entry name" value="TRANSCRIPTION INITIATION FACTOR TFIID SUBUNIT 4"/>
    <property type="match status" value="1"/>
</dbReference>
<dbReference type="PANTHER" id="PTHR15138:SF14">
    <property type="entry name" value="TRANSCRIPTION INITIATION FACTOR TFIID SUBUNIT 4"/>
    <property type="match status" value="1"/>
</dbReference>
<dbReference type="AlphaFoldDB" id="A0A3M7SQU2"/>
<keyword evidence="3" id="KW-0805">Transcription regulation</keyword>
<evidence type="ECO:0000256" key="2">
    <source>
        <dbReference type="ARBA" id="ARBA00006178"/>
    </source>
</evidence>
<evidence type="ECO:0000313" key="9">
    <source>
        <dbReference type="Proteomes" id="UP000276133"/>
    </source>
</evidence>
<evidence type="ECO:0000256" key="4">
    <source>
        <dbReference type="ARBA" id="ARBA00023163"/>
    </source>
</evidence>
<dbReference type="InterPro" id="IPR045144">
    <property type="entry name" value="TAF4"/>
</dbReference>
<dbReference type="CDD" id="cd08045">
    <property type="entry name" value="HFD_TAF4"/>
    <property type="match status" value="1"/>
</dbReference>
<keyword evidence="8" id="KW-0396">Initiation factor</keyword>
<evidence type="ECO:0000256" key="5">
    <source>
        <dbReference type="ARBA" id="ARBA00023242"/>
    </source>
</evidence>
<protein>
    <submittedName>
        <fullName evidence="8">Transcription initiation factor TFIID subunit</fullName>
    </submittedName>
</protein>